<name>A0A5B7EX88_PORTR</name>
<organism evidence="1 2">
    <name type="scientific">Portunus trituberculatus</name>
    <name type="common">Swimming crab</name>
    <name type="synonym">Neptunus trituberculatus</name>
    <dbReference type="NCBI Taxonomy" id="210409"/>
    <lineage>
        <taxon>Eukaryota</taxon>
        <taxon>Metazoa</taxon>
        <taxon>Ecdysozoa</taxon>
        <taxon>Arthropoda</taxon>
        <taxon>Crustacea</taxon>
        <taxon>Multicrustacea</taxon>
        <taxon>Malacostraca</taxon>
        <taxon>Eumalacostraca</taxon>
        <taxon>Eucarida</taxon>
        <taxon>Decapoda</taxon>
        <taxon>Pleocyemata</taxon>
        <taxon>Brachyura</taxon>
        <taxon>Eubrachyura</taxon>
        <taxon>Portunoidea</taxon>
        <taxon>Portunidae</taxon>
        <taxon>Portuninae</taxon>
        <taxon>Portunus</taxon>
    </lineage>
</organism>
<evidence type="ECO:0000313" key="1">
    <source>
        <dbReference type="EMBL" id="MPC37619.1"/>
    </source>
</evidence>
<dbReference type="AlphaFoldDB" id="A0A5B7EX88"/>
<accession>A0A5B7EX88</accession>
<dbReference type="EMBL" id="VSRR010003833">
    <property type="protein sequence ID" value="MPC37619.1"/>
    <property type="molecule type" value="Genomic_DNA"/>
</dbReference>
<keyword evidence="2" id="KW-1185">Reference proteome</keyword>
<protein>
    <submittedName>
        <fullName evidence="1">Uncharacterized protein</fullName>
    </submittedName>
</protein>
<gene>
    <name evidence="1" type="ORF">E2C01_031106</name>
</gene>
<dbReference type="Proteomes" id="UP000324222">
    <property type="component" value="Unassembled WGS sequence"/>
</dbReference>
<comment type="caution">
    <text evidence="1">The sequence shown here is derived from an EMBL/GenBank/DDBJ whole genome shotgun (WGS) entry which is preliminary data.</text>
</comment>
<proteinExistence type="predicted"/>
<evidence type="ECO:0000313" key="2">
    <source>
        <dbReference type="Proteomes" id="UP000324222"/>
    </source>
</evidence>
<sequence length="62" mass="6965">MVRQVLHPTLQQGQSETESVFDTTHQFTTLPVSLCQRSPSLEISMFTTSFGFPLHSLTILVN</sequence>
<reference evidence="1 2" key="1">
    <citation type="submission" date="2019-05" db="EMBL/GenBank/DDBJ databases">
        <title>Another draft genome of Portunus trituberculatus and its Hox gene families provides insights of decapod evolution.</title>
        <authorList>
            <person name="Jeong J.-H."/>
            <person name="Song I."/>
            <person name="Kim S."/>
            <person name="Choi T."/>
            <person name="Kim D."/>
            <person name="Ryu S."/>
            <person name="Kim W."/>
        </authorList>
    </citation>
    <scope>NUCLEOTIDE SEQUENCE [LARGE SCALE GENOMIC DNA]</scope>
    <source>
        <tissue evidence="1">Muscle</tissue>
    </source>
</reference>